<dbReference type="FunFam" id="3.40.50.300:FF:000511">
    <property type="entry name" value="ATP-binding cassette, sub-family A (ABC1), member 2"/>
    <property type="match status" value="1"/>
</dbReference>
<dbReference type="InterPro" id="IPR008042">
    <property type="entry name" value="Retrotrans_Pao"/>
</dbReference>
<dbReference type="RefSeq" id="XP_030062673.1">
    <property type="nucleotide sequence ID" value="XM_030206813.1"/>
</dbReference>
<feature type="domain" description="ABC transporter" evidence="22">
    <location>
        <begin position="2018"/>
        <end position="2249"/>
    </location>
</feature>
<protein>
    <recommendedName>
        <fullName evidence="18">ATP-binding cassette sub-family A member 2</fullName>
    </recommendedName>
    <alternativeName>
        <fullName evidence="19">ATP-binding cassette transporter 2</fullName>
    </alternativeName>
</protein>
<dbReference type="InterPro" id="IPR003593">
    <property type="entry name" value="AAA+_ATPase"/>
</dbReference>
<evidence type="ECO:0000256" key="15">
    <source>
        <dbReference type="ARBA" id="ARBA00023180"/>
    </source>
</evidence>
<dbReference type="InterPro" id="IPR013525">
    <property type="entry name" value="ABC2_TM"/>
</dbReference>
<evidence type="ECO:0000256" key="4">
    <source>
        <dbReference type="ARBA" id="ARBA00022448"/>
    </source>
</evidence>
<feature type="transmembrane region" description="Helical" evidence="21">
    <location>
        <begin position="2955"/>
        <end position="2980"/>
    </location>
</feature>
<keyword evidence="5" id="KW-0488">Methylation</keyword>
<feature type="transmembrane region" description="Helical" evidence="21">
    <location>
        <begin position="1840"/>
        <end position="1861"/>
    </location>
</feature>
<proteinExistence type="inferred from homology"/>
<dbReference type="CTD" id="20"/>
<keyword evidence="11 24" id="KW-0067">ATP-binding</keyword>
<dbReference type="SMART" id="SM00382">
    <property type="entry name" value="AAA"/>
    <property type="match status" value="2"/>
</dbReference>
<comment type="subcellular location">
    <subcellularLocation>
        <location evidence="2">Endosome membrane</location>
    </subcellularLocation>
    <subcellularLocation>
        <location evidence="1">Lysosome membrane</location>
        <topology evidence="1">Multi-pass membrane protein</topology>
    </subcellularLocation>
</comment>
<dbReference type="GO" id="GO:0016887">
    <property type="term" value="F:ATP hydrolysis activity"/>
    <property type="evidence" value="ECO:0007669"/>
    <property type="project" value="InterPro"/>
</dbReference>
<feature type="transmembrane region" description="Helical" evidence="21">
    <location>
        <begin position="1811"/>
        <end position="1833"/>
    </location>
</feature>
<dbReference type="Pfam" id="PF12698">
    <property type="entry name" value="ABC2_membrane_3"/>
    <property type="match status" value="2"/>
</dbReference>
<feature type="region of interest" description="Disordered" evidence="20">
    <location>
        <begin position="2353"/>
        <end position="2387"/>
    </location>
</feature>
<feature type="transmembrane region" description="Helical" evidence="21">
    <location>
        <begin position="2844"/>
        <end position="2867"/>
    </location>
</feature>
<evidence type="ECO:0000256" key="19">
    <source>
        <dbReference type="ARBA" id="ARBA00083139"/>
    </source>
</evidence>
<dbReference type="Gene3D" id="3.40.50.300">
    <property type="entry name" value="P-loop containing nucleotide triphosphate hydrolases"/>
    <property type="match status" value="2"/>
</dbReference>
<comment type="similarity">
    <text evidence="3">Belongs to the ABC transporter superfamily. ABCA family.</text>
</comment>
<evidence type="ECO:0000256" key="8">
    <source>
        <dbReference type="ARBA" id="ARBA00022737"/>
    </source>
</evidence>
<evidence type="ECO:0000256" key="6">
    <source>
        <dbReference type="ARBA" id="ARBA00022553"/>
    </source>
</evidence>
<dbReference type="InterPro" id="IPR017871">
    <property type="entry name" value="ABC_transporter-like_CS"/>
</dbReference>
<feature type="transmembrane region" description="Helical" evidence="21">
    <location>
        <begin position="1734"/>
        <end position="1756"/>
    </location>
</feature>
<dbReference type="GO" id="GO:0005765">
    <property type="term" value="C:lysosomal membrane"/>
    <property type="evidence" value="ECO:0007669"/>
    <property type="project" value="UniProtKB-SubCell"/>
</dbReference>
<dbReference type="Proteomes" id="UP000515156">
    <property type="component" value="Chromosome 6"/>
</dbReference>
<dbReference type="GO" id="GO:0051247">
    <property type="term" value="P:positive regulation of protein metabolic process"/>
    <property type="evidence" value="ECO:0007669"/>
    <property type="project" value="UniProtKB-ARBA"/>
</dbReference>
<dbReference type="SUPFAM" id="SSF52540">
    <property type="entry name" value="P-loop containing nucleoside triphosphate hydrolases"/>
    <property type="match status" value="2"/>
</dbReference>
<dbReference type="InterPro" id="IPR026082">
    <property type="entry name" value="ABCA"/>
</dbReference>
<dbReference type="GO" id="GO:0140359">
    <property type="term" value="F:ABC-type transporter activity"/>
    <property type="evidence" value="ECO:0007669"/>
    <property type="project" value="InterPro"/>
</dbReference>
<feature type="compositionally biased region" description="Basic and acidic residues" evidence="20">
    <location>
        <begin position="2361"/>
        <end position="2387"/>
    </location>
</feature>
<dbReference type="OrthoDB" id="10255969at2759"/>
<feature type="transmembrane region" description="Helical" evidence="21">
    <location>
        <begin position="20"/>
        <end position="42"/>
    </location>
</feature>
<comment type="function">
    <text evidence="17">Probable lipid transporter that modulates cholesterol sequestration in the late endosome/lysosome by regulating the intracellular sphingolipid metabolism, in turn participates in cholesterol homeostasis. May alter the transbilayer distribution of ceramide in the intraluminal membrane lipid bilayer, favoring its retention in the outer leaflet that results in increased acid ceramidase activity in the late endosome/lysosome, facilitating ceramide deacylation to sphingosine leading to the sequestration of free cholesterol in lysosomes. In addition regulates amyloid-beta production either by activating a signaling pathway that regulates amyloid precursor protein transcription through the modulation of sphingolipid metabolism or through its role in gamma-secretase processing of APP. May play a role in myelin formation.</text>
</comment>
<evidence type="ECO:0000256" key="2">
    <source>
        <dbReference type="ARBA" id="ARBA00004608"/>
    </source>
</evidence>
<feature type="transmembrane region" description="Helical" evidence="21">
    <location>
        <begin position="2924"/>
        <end position="2943"/>
    </location>
</feature>
<feature type="region of interest" description="Disordered" evidence="20">
    <location>
        <begin position="516"/>
        <end position="578"/>
    </location>
</feature>
<evidence type="ECO:0000256" key="10">
    <source>
        <dbReference type="ARBA" id="ARBA00022753"/>
    </source>
</evidence>
<keyword evidence="13 21" id="KW-1133">Transmembrane helix</keyword>
<feature type="region of interest" description="Disordered" evidence="20">
    <location>
        <begin position="2252"/>
        <end position="2276"/>
    </location>
</feature>
<dbReference type="InterPro" id="IPR027417">
    <property type="entry name" value="P-loop_NTPase"/>
</dbReference>
<dbReference type="GO" id="GO:0005319">
    <property type="term" value="F:lipid transporter activity"/>
    <property type="evidence" value="ECO:0007669"/>
    <property type="project" value="TreeGrafter"/>
</dbReference>
<dbReference type="GO" id="GO:0005524">
    <property type="term" value="F:ATP binding"/>
    <property type="evidence" value="ECO:0007669"/>
    <property type="project" value="UniProtKB-KW"/>
</dbReference>
<dbReference type="Pfam" id="PF00005">
    <property type="entry name" value="ABC_tran"/>
    <property type="match status" value="2"/>
</dbReference>
<evidence type="ECO:0000256" key="3">
    <source>
        <dbReference type="ARBA" id="ARBA00008869"/>
    </source>
</evidence>
<keyword evidence="23" id="KW-1185">Reference proteome</keyword>
<organism evidence="23 24">
    <name type="scientific">Microcaecilia unicolor</name>
    <dbReference type="NCBI Taxonomy" id="1415580"/>
    <lineage>
        <taxon>Eukaryota</taxon>
        <taxon>Metazoa</taxon>
        <taxon>Chordata</taxon>
        <taxon>Craniata</taxon>
        <taxon>Vertebrata</taxon>
        <taxon>Euteleostomi</taxon>
        <taxon>Amphibia</taxon>
        <taxon>Gymnophiona</taxon>
        <taxon>Siphonopidae</taxon>
        <taxon>Microcaecilia</taxon>
    </lineage>
</organism>
<evidence type="ECO:0000313" key="23">
    <source>
        <dbReference type="Proteomes" id="UP000515156"/>
    </source>
</evidence>
<dbReference type="PANTHER" id="PTHR19229">
    <property type="entry name" value="ATP-BINDING CASSETTE TRANSPORTER SUBFAMILY A ABCA"/>
    <property type="match status" value="1"/>
</dbReference>
<feature type="transmembrane region" description="Helical" evidence="21">
    <location>
        <begin position="2897"/>
        <end position="2918"/>
    </location>
</feature>
<evidence type="ECO:0000256" key="1">
    <source>
        <dbReference type="ARBA" id="ARBA00004155"/>
    </source>
</evidence>
<feature type="compositionally biased region" description="Polar residues" evidence="20">
    <location>
        <begin position="1398"/>
        <end position="1413"/>
    </location>
</feature>
<keyword evidence="8" id="KW-0677">Repeat</keyword>
<dbReference type="CDD" id="cd03263">
    <property type="entry name" value="ABC_subfamily_A"/>
    <property type="match status" value="2"/>
</dbReference>
<evidence type="ECO:0000256" key="17">
    <source>
        <dbReference type="ARBA" id="ARBA00059684"/>
    </source>
</evidence>
<dbReference type="InterPro" id="IPR003439">
    <property type="entry name" value="ABC_transporter-like_ATP-bd"/>
</dbReference>
<evidence type="ECO:0000256" key="20">
    <source>
        <dbReference type="SAM" id="MobiDB-lite"/>
    </source>
</evidence>
<name>A0A6P7YCA1_9AMPH</name>
<dbReference type="FunCoup" id="A0A6P7YCA1">
    <property type="interactions" value="834"/>
</dbReference>
<accession>A0A6P7YCA1</accession>
<keyword evidence="9" id="KW-0547">Nucleotide-binding</keyword>
<evidence type="ECO:0000256" key="16">
    <source>
        <dbReference type="ARBA" id="ARBA00023228"/>
    </source>
</evidence>
<evidence type="ECO:0000313" key="24">
    <source>
        <dbReference type="RefSeq" id="XP_030062673.1"/>
    </source>
</evidence>
<keyword evidence="6" id="KW-0597">Phosphoprotein</keyword>
<feature type="region of interest" description="Disordered" evidence="20">
    <location>
        <begin position="350"/>
        <end position="394"/>
    </location>
</feature>
<feature type="transmembrane region" description="Helical" evidence="21">
    <location>
        <begin position="1777"/>
        <end position="1799"/>
    </location>
</feature>
<feature type="region of interest" description="Disordered" evidence="20">
    <location>
        <begin position="1388"/>
        <end position="1424"/>
    </location>
</feature>
<dbReference type="KEGG" id="muo:115472523"/>
<dbReference type="FunFam" id="3.40.50.300:FF:000612">
    <property type="entry name" value="ATP-binding cassette, sub-family A (ABC1), member 2"/>
    <property type="match status" value="1"/>
</dbReference>
<keyword evidence="7 21" id="KW-0812">Transmembrane</keyword>
<feature type="transmembrane region" description="Helical" evidence="21">
    <location>
        <begin position="3039"/>
        <end position="3061"/>
    </location>
</feature>
<keyword evidence="16" id="KW-0458">Lysosome</keyword>
<evidence type="ECO:0000256" key="21">
    <source>
        <dbReference type="SAM" id="Phobius"/>
    </source>
</evidence>
<evidence type="ECO:0000256" key="14">
    <source>
        <dbReference type="ARBA" id="ARBA00023136"/>
    </source>
</evidence>
<evidence type="ECO:0000256" key="11">
    <source>
        <dbReference type="ARBA" id="ARBA00022840"/>
    </source>
</evidence>
<evidence type="ECO:0000259" key="22">
    <source>
        <dbReference type="PROSITE" id="PS50893"/>
    </source>
</evidence>
<dbReference type="Pfam" id="PF23321">
    <property type="entry name" value="R1_ABCA1"/>
    <property type="match status" value="1"/>
</dbReference>
<dbReference type="GO" id="GO:0010008">
    <property type="term" value="C:endosome membrane"/>
    <property type="evidence" value="ECO:0007669"/>
    <property type="project" value="UniProtKB-SubCell"/>
</dbReference>
<keyword evidence="10" id="KW-0967">Endosome</keyword>
<dbReference type="PANTHER" id="PTHR19229:SF36">
    <property type="entry name" value="ATP-BINDING CASSETTE SUB-FAMILY A MEMBER 2"/>
    <property type="match status" value="1"/>
</dbReference>
<feature type="compositionally biased region" description="Low complexity" evidence="20">
    <location>
        <begin position="2266"/>
        <end position="2276"/>
    </location>
</feature>
<gene>
    <name evidence="24" type="primary">ABCA2</name>
</gene>
<keyword evidence="14 21" id="KW-0472">Membrane</keyword>
<feature type="transmembrane region" description="Helical" evidence="21">
    <location>
        <begin position="1920"/>
        <end position="1941"/>
    </location>
</feature>
<feature type="transmembrane region" description="Helical" evidence="21">
    <location>
        <begin position="54"/>
        <end position="71"/>
    </location>
</feature>
<feature type="compositionally biased region" description="Basic residues" evidence="20">
    <location>
        <begin position="368"/>
        <end position="380"/>
    </location>
</feature>
<dbReference type="PROSITE" id="PS50893">
    <property type="entry name" value="ABC_TRANSPORTER_2"/>
    <property type="match status" value="2"/>
</dbReference>
<dbReference type="PROSITE" id="PS00211">
    <property type="entry name" value="ABC_TRANSPORTER_1"/>
    <property type="match status" value="1"/>
</dbReference>
<sequence length="3488" mass="392358">MGFLHQLHLLLWKNVALKRRSPWVLAFEIFIPLVLFFILLGLRQKKPTISVKEVSFYTAAPLTSAGILPVMQSLCPDGQRDEFGFLQYSNSTVTQLLERINEVVEESNLFDPDRPNLEEELESLRYHLESLSSDPNSMENHFNSQEGFTLESVVKNRNEFEQFLTQNLSLPIETVHLLMGSSINLKEVYRLFFNSPPWSLDEEQEKSQRIDSVLERRYSFTVKQEQPGGSADTMDTLPLQSQTGVKCRRTRKLTQKALEIYQAKQQKYKENLSKLWEEVEKHMLNASKAGVNKETCFSSIQISYVRYQQKIDEYCQFLGETNTEQSLVEKELQEATDQKRKAEVAEAVKKSETVIADPQDSVSPSSHSSKHSSKSSRSSRSRATNHSSHSKASTAALQVRALAEVAKARHHISEQETALKLKRAALEAEGASRRVEMAAEEAYRRAEKPRRKAKMEAEAACKRAELDIITEALQQEKEIASLEAKAKALEAAVGQNGGKNRLSHFASADYAPRTKTYATAHTPPPTSSLKQVESEESLYPEVPDLFSAESNLPETSEPKAKRAMEAGQDDSDPHACTHTDALPLALAPERCPNGDAPFQLQSLSLHTGWGQKGPEQERSSQSLSLHTGWGQKRPEQERSSQSLSLHTGWRQERPEQERSSQSLSLHTGWGQKRPEQERSSQSLSLHTGWGQKRPEQSLSSRISAEPPWPKPEGAGQPHSSSGVREAQTNQPAVTSTARLETTAKGKPVEYLASKDLGSAELTQSNDRPERYRTWKSDSKYTITSMKLTSKQEMYTMPHGLGKETAAHVEELNSDHLTKDCKVPIKLHLEGRCDKAAKTYVVIDEQSNRSLTISERYDLFDIHQNYFPDSIKTCARVVQMAGQAVSGYAIDAMNGDIMPWSPIRVESDQIADDKGEIPTLQAARNHPYLRAITDQLAHLNPDAEIPLLPDRDVPEPLDIRESCKSSRSAPYAHPLNLGWTKDLWRQSLSKGDRCFVSSLQVQKNGMPHCHKRRNSLKSLEEIHVPQTYVSMSLMNACHKEVCVFLDASEKAIAAVAYLKTIDAIGSVHVGFIFGKAKLAPWPSQTVPRLELSGAVLAVEIAELIVSEMDTCLDSVKFYTDSRVVLGYIYNQRRRFYVYVSNRVERIWKSTKPEQWQYVSSDQDPADHATREMSDAIPFPLEVEDESGAKMFEFLGYTSPPREAVTAPLHKESLREGWKNLEEGLIHKALSNPEQSGHKQSLLPLLSQAFGLASPAESGDLYDPQAFVKELEGILFTPDVLESLTCDSKEKELRRILMINESQSTQLSAYRAIVCNESTDVKQHFKELAAELKEQVDIQKTISRLRLDEVNGTAAQHRLHALLEDLIEVEKVLKDVDILSALAKLLPKGACASKTPPPTSNSTVWSGNFTSNSTVEEGDGEEQIGENPQSQFSAFVQLWAGLQPILCGNNRTIEPEALKQGNMSSLGFTNKEQRNLGLLVHLMTTNPKILYSPVGTEVDKVILKANETFAFVGNVTHYARVWLNMSTEIRNFLEEGKLQRHIQWLQQFTSDLQKRPELLNFSDSDIIRSLMSSNFSLPNASTLMQQLDTIDNAACGWIQFMSKVSVDIFKGFPNEESIVNYTLNQAYQDNVTVFASVIFQTQDNGKLPPHVLYKIRQNSSFTEKTNEIRRAYWRPGPNTGGRFYFLYGFVWIQDMMERAIINTFVGRDVVEPGNYVQMLPYPCYTRDDFLFVIEHMMPLCMVISWVYSVAMMIQHIVAEKEHRLKEVMKMMGLNNAVHWVAWFITGFVQLSISVTALTAILKYGKVLMHSDVFIIWLFLSIYAVATIMFCFLVSVLYSKAKLASACGGIIYFLSYVPYMYVAIREEVAHDKITAFEKCIASLMSTTAFGLGSKYFALYEMAGVGIQWHTFSQSPVEGDDFNLMLSMMMLIIDTIVYGILTWYIEAVHPGMYGLPRPWYFPFQKSYWLGSGRIETWEWSWPWSRATRLSIMEEDQACAMENRRLEETRGIEEEPSHLPLVVCIDKLTKVYKMGKKLALNKLNLNLHENQVVSFLGHNGAGKTTTMSILTGLFPPTSGSATIYGHDIRTEMNEIRKNMGMCPQHNVLFDKLTVEEHLWFYSQLKGMAEDEIRKEMDKMIEDLELSNKRHSLVQTLSGGMKRKLSVAIAFVGGSRAVILDEPTAGVDPYARRAIWDLILKYKPGRTILLSTHHMDEADLLGDRIAIISHGKLKCCGSPFFLKSTYGDGYKLTVVKKQSDSRNGPDVGQTHSPPSHSSVSPCSEPRVTQFIKKYVASCLLISDTNTELSYILPSEAVKKGCFERLFQHLEESLQELELTSFGLMDTTLEEVFLKVSEEDQSLENSDADMKESKKDVLRPDLEALEKPEASERPLLEEEGLKKPEVEMSNLVTCSKLAQSQGSLHSTSSVGSVRGDEGGAYSEFYGDYCPLFDNLQDPDNVSLQGSLDPDAENEAQARQGSYKLEGSWLKLRQFQGLIIKRFHCAKRNTKALSSQILLPAFFVCVAMTVALSVPEIGDLPPLILSPSQYHNYTQPRGNFIPYANEEQPENRIKQSPDASPQQIVNTFYLPSGIGATCVLKTAFNSTLDQLVQSLNLNSNESKTLAAKYFDAMCVDSFTKGLPLSNFVPPPPSPAPSDYPVSMDEDVMRMWNATTFLIPVKETVTSTPSLPYSIREPVRCTCSMQGTGFSCPSGVGGHPPQMKVVTGDILVDISGRNVSEYLLYTSDRYRLHRYGALTVGNVQKSIPASFGTKAPPVVRKIAVRRTAQVFYNNKGYHSMPTYLNALNNAILRANLPKNRGNPAAYGITVTNHPMNKTSASLSLDYLLQGTDVVIAIFIIVAMSFVPASFVVFLVAEKSTKAKHLQFVSSCNPVIYWLTNYIWDMLNYLVPATCCIIILFVFDLPAYTSPTNFPAVLSLFLLYGWSITPIMYPASFWFEVPSTAYVFLIVINLFIGITATVATFLLQLFEHDKDLKAVNGYMKSCFLIFPNYNLGHGLMEMAYNEYINEYYAKIGQFDKMKSPFEWDIVTRGLVAMTIEGFVGFFITIMCQYNFFRKPQRLPVSNKPIEDDDVDVANERQRVLRGDADNDILKIENLTKVYKSRKMGRILAVDRLCAGVRPGECFGLLGVNGAGKTTSFKMLTGDESTTGGEAFINGHSILKELLQVQQSIGYCPQFDALFDELTAKEHLELYTRLRGIPWKDEEKVVKWALEKLELTKYANKPVGTYSGGNKRKLSTAIALIGYPSFIFLDEPTTGMDPKARRFLWNLILDIIKTGRSVVLTSHSMEECEALCTRLAIMVNGHLKCLGSIQHLKNRFGDGYMITVRTKSSLNVKEVVRFFNRNFPEAILKERHHTKVQYQLKSDQISLALVFSKMEQVVDVLGIEDYSVSQTTLDNVFVNFAKKQSDNLEQQETAPTCVSQSPLDRILNLLRPRSTPTELRALVVEEPEDLETDDEGLISFEEERVQLSFNTDTLC</sequence>
<dbReference type="GeneID" id="115472523"/>
<feature type="compositionally biased region" description="Basic and acidic residues" evidence="20">
    <location>
        <begin position="649"/>
        <end position="658"/>
    </location>
</feature>
<keyword evidence="12" id="KW-1278">Translocase</keyword>
<keyword evidence="4" id="KW-0813">Transport</keyword>
<evidence type="ECO:0000256" key="9">
    <source>
        <dbReference type="ARBA" id="ARBA00022741"/>
    </source>
</evidence>
<evidence type="ECO:0000256" key="5">
    <source>
        <dbReference type="ARBA" id="ARBA00022481"/>
    </source>
</evidence>
<evidence type="ECO:0000256" key="18">
    <source>
        <dbReference type="ARBA" id="ARBA00068368"/>
    </source>
</evidence>
<dbReference type="InParanoid" id="A0A6P7YCA1"/>
<feature type="region of interest" description="Disordered" evidence="20">
    <location>
        <begin position="606"/>
        <end position="746"/>
    </location>
</feature>
<evidence type="ECO:0000256" key="7">
    <source>
        <dbReference type="ARBA" id="ARBA00022692"/>
    </source>
</evidence>
<feature type="compositionally biased region" description="Polar residues" evidence="20">
    <location>
        <begin position="717"/>
        <end position="739"/>
    </location>
</feature>
<dbReference type="InterPro" id="IPR056264">
    <property type="entry name" value="R2_ABCA1-4-like"/>
</dbReference>
<dbReference type="GO" id="GO:0010556">
    <property type="term" value="P:regulation of macromolecule biosynthetic process"/>
    <property type="evidence" value="ECO:0007669"/>
    <property type="project" value="UniProtKB-ARBA"/>
</dbReference>
<feature type="domain" description="ABC transporter" evidence="22">
    <location>
        <begin position="3103"/>
        <end position="3338"/>
    </location>
</feature>
<dbReference type="Pfam" id="PF05380">
    <property type="entry name" value="Peptidase_A17"/>
    <property type="match status" value="1"/>
</dbReference>
<evidence type="ECO:0000256" key="12">
    <source>
        <dbReference type="ARBA" id="ARBA00022967"/>
    </source>
</evidence>
<keyword evidence="15" id="KW-0325">Glycoprotein</keyword>
<reference evidence="24" key="1">
    <citation type="submission" date="2025-08" db="UniProtKB">
        <authorList>
            <consortium name="RefSeq"/>
        </authorList>
    </citation>
    <scope>IDENTIFICATION</scope>
</reference>
<evidence type="ECO:0000256" key="13">
    <source>
        <dbReference type="ARBA" id="ARBA00022989"/>
    </source>
</evidence>